<dbReference type="CDD" id="cd01650">
    <property type="entry name" value="RT_nLTR_like"/>
    <property type="match status" value="1"/>
</dbReference>
<dbReference type="AlphaFoldDB" id="A0A9W3DJ78"/>
<dbReference type="InterPro" id="IPR043502">
    <property type="entry name" value="DNA/RNA_pol_sf"/>
</dbReference>
<dbReference type="Gene3D" id="3.30.420.10">
    <property type="entry name" value="Ribonuclease H-like superfamily/Ribonuclease H"/>
    <property type="match status" value="1"/>
</dbReference>
<evidence type="ECO:0000259" key="1">
    <source>
        <dbReference type="PROSITE" id="PS50878"/>
    </source>
</evidence>
<protein>
    <submittedName>
        <fullName evidence="3">Uncharacterized protein LOC108850255</fullName>
    </submittedName>
</protein>
<dbReference type="PANTHER" id="PTHR46890:SF48">
    <property type="entry name" value="RNA-DIRECTED DNA POLYMERASE"/>
    <property type="match status" value="1"/>
</dbReference>
<proteinExistence type="predicted"/>
<dbReference type="KEGG" id="rsz:108850255"/>
<evidence type="ECO:0000313" key="2">
    <source>
        <dbReference type="Proteomes" id="UP000504610"/>
    </source>
</evidence>
<dbReference type="GO" id="GO:0004523">
    <property type="term" value="F:RNA-DNA hybrid ribonuclease activity"/>
    <property type="evidence" value="ECO:0007669"/>
    <property type="project" value="InterPro"/>
</dbReference>
<sequence>MFHADKAPGLDGFSAGFYHSYWDIIGEDIYRDICEFFETGQLHQRQNETHIRLIPKVTCPRKVSDFRPIALCTTHYKIIAKILTNRLQPLLPRIISPHQSAFVPKRAIGDNVLITHEILHYLRTSQAKVRCSMAVKTDMSKAYNRIEWSFLEMVLQRLGFHEKWISWIMTCVTSVSYSFLINDGPQGRVLPSRGLRQGDPLSPYLFILCTEVLLGMCTKAQEAGQIPGIKVARNCPPINHLLFADDTMFFTRSDSASCANLLSLLAQYEKASGQCISPSKSAITFSSKTPGVAKDRVKLSLGIDKEGGIGKYLGLPEHFGRKKRDIFNNIIDRIRQRAISWSSRDVECFNQALLAKIAWRLLEEPDSLLGQTLRGKYFSDSSLLDCSSPNSASHGWRGILWGRDLLIAGLGWSIGNGETVNVWRDPWLSPQTPTRPMGPPTRENQELRVSDLILGQSNEWNLQAVRQHLPQYEDLILQIIPSSLNKRDELVWLHEKSGKYSTKSGYAISRLQGHPPNNEEFPWKKCISNINTAPKIQTFLWKARSGALPVGSMLLTRGFVCYTDGAWDPRSRISGQGWVISDHLGATVMHQSSNRSHVASPLVVETLAVKAALLDAVDNGFLQLTLFSNSKTLVNLLNSSSSTLELQSILFDIRVLSRRFESISFSFIPRAGNVIADSLAKSALHSFVMPLLGE</sequence>
<dbReference type="PANTHER" id="PTHR46890">
    <property type="entry name" value="NON-LTR RETROLELEMENT REVERSE TRANSCRIPTASE-LIKE PROTEIN-RELATED"/>
    <property type="match status" value="1"/>
</dbReference>
<dbReference type="GeneID" id="108850255"/>
<dbReference type="Proteomes" id="UP000504610">
    <property type="component" value="Chromosome 4"/>
</dbReference>
<dbReference type="PROSITE" id="PS50878">
    <property type="entry name" value="RT_POL"/>
    <property type="match status" value="1"/>
</dbReference>
<dbReference type="InterPro" id="IPR000477">
    <property type="entry name" value="RT_dom"/>
</dbReference>
<keyword evidence="2" id="KW-1185">Reference proteome</keyword>
<feature type="domain" description="Reverse transcriptase" evidence="1">
    <location>
        <begin position="35"/>
        <end position="317"/>
    </location>
</feature>
<name>A0A9W3DJ78_RAPSA</name>
<dbReference type="CDD" id="cd06222">
    <property type="entry name" value="RNase_H_like"/>
    <property type="match status" value="1"/>
</dbReference>
<dbReference type="InterPro" id="IPR044730">
    <property type="entry name" value="RNase_H-like_dom_plant"/>
</dbReference>
<dbReference type="GO" id="GO:0003676">
    <property type="term" value="F:nucleic acid binding"/>
    <property type="evidence" value="ECO:0007669"/>
    <property type="project" value="InterPro"/>
</dbReference>
<dbReference type="OrthoDB" id="1744687at2759"/>
<gene>
    <name evidence="3" type="primary">LOC108850255</name>
</gene>
<dbReference type="InterPro" id="IPR002156">
    <property type="entry name" value="RNaseH_domain"/>
</dbReference>
<dbReference type="Pfam" id="PF00078">
    <property type="entry name" value="RVT_1"/>
    <property type="match status" value="1"/>
</dbReference>
<evidence type="ECO:0000313" key="3">
    <source>
        <dbReference type="RefSeq" id="XP_056863940.1"/>
    </source>
</evidence>
<dbReference type="RefSeq" id="XP_056863940.1">
    <property type="nucleotide sequence ID" value="XM_057007960.1"/>
</dbReference>
<reference evidence="3" key="2">
    <citation type="submission" date="2025-08" db="UniProtKB">
        <authorList>
            <consortium name="RefSeq"/>
        </authorList>
    </citation>
    <scope>IDENTIFICATION</scope>
    <source>
        <tissue evidence="3">Leaf</tissue>
    </source>
</reference>
<organism evidence="2 3">
    <name type="scientific">Raphanus sativus</name>
    <name type="common">Radish</name>
    <name type="synonym">Raphanus raphanistrum var. sativus</name>
    <dbReference type="NCBI Taxonomy" id="3726"/>
    <lineage>
        <taxon>Eukaryota</taxon>
        <taxon>Viridiplantae</taxon>
        <taxon>Streptophyta</taxon>
        <taxon>Embryophyta</taxon>
        <taxon>Tracheophyta</taxon>
        <taxon>Spermatophyta</taxon>
        <taxon>Magnoliopsida</taxon>
        <taxon>eudicotyledons</taxon>
        <taxon>Gunneridae</taxon>
        <taxon>Pentapetalae</taxon>
        <taxon>rosids</taxon>
        <taxon>malvids</taxon>
        <taxon>Brassicales</taxon>
        <taxon>Brassicaceae</taxon>
        <taxon>Brassiceae</taxon>
        <taxon>Raphanus</taxon>
    </lineage>
</organism>
<dbReference type="SUPFAM" id="SSF56672">
    <property type="entry name" value="DNA/RNA polymerases"/>
    <property type="match status" value="1"/>
</dbReference>
<accession>A0A9W3DJ78</accession>
<dbReference type="Pfam" id="PF13456">
    <property type="entry name" value="RVT_3"/>
    <property type="match status" value="1"/>
</dbReference>
<reference evidence="2" key="1">
    <citation type="journal article" date="2019" name="Database">
        <title>The radish genome database (RadishGD): an integrated information resource for radish genomics.</title>
        <authorList>
            <person name="Yu H.J."/>
            <person name="Baek S."/>
            <person name="Lee Y.J."/>
            <person name="Cho A."/>
            <person name="Mun J.H."/>
        </authorList>
    </citation>
    <scope>NUCLEOTIDE SEQUENCE [LARGE SCALE GENOMIC DNA]</scope>
    <source>
        <strain evidence="2">cv. WK10039</strain>
    </source>
</reference>
<dbReference type="InterPro" id="IPR052343">
    <property type="entry name" value="Retrotransposon-Effector_Assoc"/>
</dbReference>
<dbReference type="InterPro" id="IPR036397">
    <property type="entry name" value="RNaseH_sf"/>
</dbReference>
<dbReference type="InterPro" id="IPR012337">
    <property type="entry name" value="RNaseH-like_sf"/>
</dbReference>
<dbReference type="SUPFAM" id="SSF53098">
    <property type="entry name" value="Ribonuclease H-like"/>
    <property type="match status" value="1"/>
</dbReference>